<evidence type="ECO:0000313" key="2">
    <source>
        <dbReference type="EMBL" id="ADG93560.1"/>
    </source>
</evidence>
<dbReference type="Gene3D" id="3.40.225.10">
    <property type="entry name" value="Class II aldolase/adducin N-terminal domain"/>
    <property type="match status" value="1"/>
</dbReference>
<dbReference type="OrthoDB" id="5344510at2"/>
<dbReference type="AlphaFoldDB" id="D5V1X6"/>
<proteinExistence type="predicted"/>
<dbReference type="eggNOG" id="COG0235">
    <property type="taxonomic scope" value="Bacteria"/>
</dbReference>
<evidence type="ECO:0000313" key="3">
    <source>
        <dbReference type="Proteomes" id="UP000000939"/>
    </source>
</evidence>
<evidence type="ECO:0000259" key="1">
    <source>
        <dbReference type="SMART" id="SM01007"/>
    </source>
</evidence>
<dbReference type="SUPFAM" id="SSF53639">
    <property type="entry name" value="AraD/HMP-PK domain-like"/>
    <property type="match status" value="1"/>
</dbReference>
<keyword evidence="3" id="KW-1185">Reference proteome</keyword>
<dbReference type="KEGG" id="ant:Arnit_1906"/>
<dbReference type="Pfam" id="PF00596">
    <property type="entry name" value="Aldolase_II"/>
    <property type="match status" value="1"/>
</dbReference>
<reference evidence="2 3" key="1">
    <citation type="journal article" date="2010" name="Stand. Genomic Sci.">
        <title>Complete genome sequence of Arcobacter nitrofigilis type strain (CI).</title>
        <authorList>
            <person name="Pati A."/>
            <person name="Gronow S."/>
            <person name="Lapidus A."/>
            <person name="Copeland A."/>
            <person name="Glavina Del Rio T."/>
            <person name="Nolan M."/>
            <person name="Lucas S."/>
            <person name="Tice H."/>
            <person name="Cheng J.F."/>
            <person name="Han C."/>
            <person name="Chertkov O."/>
            <person name="Bruce D."/>
            <person name="Tapia R."/>
            <person name="Goodwin L."/>
            <person name="Pitluck S."/>
            <person name="Liolios K."/>
            <person name="Ivanova N."/>
            <person name="Mavromatis K."/>
            <person name="Chen A."/>
            <person name="Palaniappan K."/>
            <person name="Land M."/>
            <person name="Hauser L."/>
            <person name="Chang Y.J."/>
            <person name="Jeffries C.D."/>
            <person name="Detter J.C."/>
            <person name="Rohde M."/>
            <person name="Goker M."/>
            <person name="Bristow J."/>
            <person name="Eisen J.A."/>
            <person name="Markowitz V."/>
            <person name="Hugenholtz P."/>
            <person name="Klenk H.P."/>
            <person name="Kyrpides N.C."/>
        </authorList>
    </citation>
    <scope>NUCLEOTIDE SEQUENCE [LARGE SCALE GENOMIC DNA]</scope>
    <source>
        <strain evidence="3">ATCC 33309 / DSM 7299 / CCUG 15893 / LMG 7604 / NCTC 12251 / CI</strain>
    </source>
</reference>
<dbReference type="Proteomes" id="UP000000939">
    <property type="component" value="Chromosome"/>
</dbReference>
<dbReference type="RefSeq" id="WP_013135705.1">
    <property type="nucleotide sequence ID" value="NC_014166.1"/>
</dbReference>
<accession>D5V1X6</accession>
<dbReference type="NCBIfam" id="NF004492">
    <property type="entry name" value="PRK05834.1"/>
    <property type="match status" value="1"/>
</dbReference>
<dbReference type="InterPro" id="IPR001303">
    <property type="entry name" value="Aldolase_II/adducin_N"/>
</dbReference>
<dbReference type="STRING" id="572480.Arnit_1906"/>
<sequence>MIDQNHVDQLSKLSLTLFRKNFFGIYHGSISTKLDHNTFMINTSDAIFDEMNEKSFCELSMTSQDYRWKLASIEAHIHATIYNNIHEAKYIAFGVPIYTTAYTFEHDEIVLDDFFGKTSFEKIKIFDPGDFSTWYDRNALEITKYLKDTNNHVMVIKGIGAYVYDRDINELVKKVAILENSCRLLSIKSSF</sequence>
<dbReference type="InterPro" id="IPR036409">
    <property type="entry name" value="Aldolase_II/adducin_N_sf"/>
</dbReference>
<protein>
    <submittedName>
        <fullName evidence="2">Class II aldolase/adducin family protein</fullName>
    </submittedName>
</protein>
<dbReference type="HOGENOM" id="CLU_006033_7_0_7"/>
<name>D5V1X6_ARCNC</name>
<gene>
    <name evidence="2" type="ordered locus">Arnit_1906</name>
</gene>
<feature type="domain" description="Class II aldolase/adducin N-terminal" evidence="1">
    <location>
        <begin position="8"/>
        <end position="186"/>
    </location>
</feature>
<dbReference type="EMBL" id="CP001999">
    <property type="protein sequence ID" value="ADG93560.1"/>
    <property type="molecule type" value="Genomic_DNA"/>
</dbReference>
<organism evidence="2 3">
    <name type="scientific">Arcobacter nitrofigilis (strain ATCC 33309 / DSM 7299 / CCUG 15893 / LMG 7604 / NCTC 12251 / CI)</name>
    <name type="common">Campylobacter nitrofigilis</name>
    <dbReference type="NCBI Taxonomy" id="572480"/>
    <lineage>
        <taxon>Bacteria</taxon>
        <taxon>Pseudomonadati</taxon>
        <taxon>Campylobacterota</taxon>
        <taxon>Epsilonproteobacteria</taxon>
        <taxon>Campylobacterales</taxon>
        <taxon>Arcobacteraceae</taxon>
        <taxon>Arcobacter</taxon>
    </lineage>
</organism>
<dbReference type="SMART" id="SM01007">
    <property type="entry name" value="Aldolase_II"/>
    <property type="match status" value="1"/>
</dbReference>